<dbReference type="Pfam" id="PF13424">
    <property type="entry name" value="TPR_12"/>
    <property type="match status" value="3"/>
</dbReference>
<dbReference type="Pfam" id="PF13176">
    <property type="entry name" value="TPR_7"/>
    <property type="match status" value="1"/>
</dbReference>
<feature type="repeat" description="TPR" evidence="1">
    <location>
        <begin position="193"/>
        <end position="226"/>
    </location>
</feature>
<dbReference type="SUPFAM" id="SSF48452">
    <property type="entry name" value="TPR-like"/>
    <property type="match status" value="2"/>
</dbReference>
<dbReference type="Pfam" id="PF13432">
    <property type="entry name" value="TPR_16"/>
    <property type="match status" value="1"/>
</dbReference>
<dbReference type="PROSITE" id="PS50005">
    <property type="entry name" value="TPR"/>
    <property type="match status" value="4"/>
</dbReference>
<gene>
    <name evidence="3" type="ORF">GWO12_00805</name>
</gene>
<accession>A0AAE4Z6J4</accession>
<evidence type="ECO:0000256" key="1">
    <source>
        <dbReference type="PROSITE-ProRule" id="PRU00339"/>
    </source>
</evidence>
<dbReference type="InterPro" id="IPR011990">
    <property type="entry name" value="TPR-like_helical_dom_sf"/>
</dbReference>
<protein>
    <submittedName>
        <fullName evidence="3">CHAT domain-containing protein</fullName>
    </submittedName>
</protein>
<dbReference type="SMART" id="SM00028">
    <property type="entry name" value="TPR"/>
    <property type="match status" value="8"/>
</dbReference>
<sequence>MLVTTSLVVAALVALPAQVESAEPEILALLEAGQEAELLEQMRLRPDDVREAFTALFQLAVRAPSPEGRVERLLQADRLAQFYRQVWSDSFFIRRVRQFTGWSADERAEKLEADSLRLAGIDAYRSQGPEAAIELWERSLTRHRALGDPAGQAAALGNLGAGYYALGQLERALRYYTRALELAEAAGDHRTRGNALGNIASVHRYRGDLALAAEFYGRALEVRPLTGDRQGQVADLNNLALVRADLGDLRGAAEQLRAALALNRRDGRERAAANNLTNLANIATERGAYDEALELYSEALDLRRRVGDRQGEALDLENIGLLHLRWGDYPAALASLEESLAILEEIGPPVWRAEVRSDIAAVRAAMGELQLALGELDYAEAEAGNDEYLEPMLALQRADLLADLNEDQQAAELYERAGAGYARLDDPAGQAEAQQGLGYLYMSREDFDAAEEALTRALRVQETLDDPRPAALTRMLLGDAQLLAGDTASARRAYRRALATHTGLGDVAAEARTLGALADLDREVGALDDAAAGYRAALSRLEDTPAQPIRWQLRLGLGLTLRAQGHLDEAAAELRAAITELESVGATFTVEERRYRYLADKWSAYAELARTELARGHFAGAFEVSESMRARQLLDLMARGRTAPGSGPQALIRQEQTLRRRIAELTTRLDESFARPGPLRGSSEHRSERQELRESLLTARAEYEELLVEIKESRPEYASLVTGSPVGLEELQRALPSDAVLIEYLVSDDWTLAFVVSGSEIAALELPVNRERLSQLVRFLRGTIGPESSGGDPGVEIWRTPLRTLYGQLLEPLEAAGHLEGKRTLIIAPHAWLHYLPFAALLKSGSNGESFLIESYDVAYAPSASVWAQLARRQRPEPGRGLLAMAPMPEGLPGSVDEIRAIESAYPSGELVVGPAATEDQFIVEAPGRRIVHLATAGVLNDRNPLFSYVRLNPGPTEDGRLEVHEVFGLALSADLVVLSACETGLGTGPRQEVPPGDDWVGLVRAFLFAGAESVVASLWRVEDEATALLMQKFYEALRGSSSRAEALGDAQRAFIRDSQRSSPFYWAGFGLTGGVE</sequence>
<dbReference type="Proteomes" id="UP000702544">
    <property type="component" value="Unassembled WGS sequence"/>
</dbReference>
<dbReference type="Gene3D" id="1.25.40.10">
    <property type="entry name" value="Tetratricopeptide repeat domain"/>
    <property type="match status" value="2"/>
</dbReference>
<feature type="repeat" description="TPR" evidence="1">
    <location>
        <begin position="273"/>
        <end position="306"/>
    </location>
</feature>
<reference evidence="3 4" key="1">
    <citation type="submission" date="2020-01" db="EMBL/GenBank/DDBJ databases">
        <title>Genomes assembled from Gulf of Kutch pelagic sediment metagenomes.</title>
        <authorList>
            <person name="Chandrashekar M."/>
            <person name="Mahajan M.S."/>
            <person name="Dave K.J."/>
            <person name="Vatsa P."/>
            <person name="Nathani N.M."/>
        </authorList>
    </citation>
    <scope>NUCLEOTIDE SEQUENCE [LARGE SCALE GENOMIC DNA]</scope>
    <source>
        <strain evidence="3">KS3-K002</strain>
    </source>
</reference>
<dbReference type="PANTHER" id="PTHR10098">
    <property type="entry name" value="RAPSYN-RELATED"/>
    <property type="match status" value="1"/>
</dbReference>
<keyword evidence="1" id="KW-0802">TPR repeat</keyword>
<evidence type="ECO:0000259" key="2">
    <source>
        <dbReference type="Pfam" id="PF12770"/>
    </source>
</evidence>
<proteinExistence type="predicted"/>
<feature type="repeat" description="TPR" evidence="1">
    <location>
        <begin position="153"/>
        <end position="186"/>
    </location>
</feature>
<dbReference type="AlphaFoldDB" id="A0AAE4Z6J4"/>
<dbReference type="PROSITE" id="PS50293">
    <property type="entry name" value="TPR_REGION"/>
    <property type="match status" value="1"/>
</dbReference>
<feature type="repeat" description="TPR" evidence="1">
    <location>
        <begin position="431"/>
        <end position="464"/>
    </location>
</feature>
<name>A0AAE4Z6J4_9BACT</name>
<evidence type="ECO:0000313" key="3">
    <source>
        <dbReference type="EMBL" id="NIR73647.1"/>
    </source>
</evidence>
<dbReference type="InterPro" id="IPR024983">
    <property type="entry name" value="CHAT_dom"/>
</dbReference>
<dbReference type="InterPro" id="IPR019734">
    <property type="entry name" value="TPR_rpt"/>
</dbReference>
<feature type="domain" description="CHAT" evidence="2">
    <location>
        <begin position="800"/>
        <end position="1074"/>
    </location>
</feature>
<dbReference type="EMBL" id="JAACAK010000002">
    <property type="protein sequence ID" value="NIR73647.1"/>
    <property type="molecule type" value="Genomic_DNA"/>
</dbReference>
<comment type="caution">
    <text evidence="3">The sequence shown here is derived from an EMBL/GenBank/DDBJ whole genome shotgun (WGS) entry which is preliminary data.</text>
</comment>
<evidence type="ECO:0000313" key="4">
    <source>
        <dbReference type="Proteomes" id="UP000702544"/>
    </source>
</evidence>
<dbReference type="Pfam" id="PF12770">
    <property type="entry name" value="CHAT"/>
    <property type="match status" value="1"/>
</dbReference>
<dbReference type="PANTHER" id="PTHR10098:SF108">
    <property type="entry name" value="TETRATRICOPEPTIDE REPEAT PROTEIN 28"/>
    <property type="match status" value="1"/>
</dbReference>
<organism evidence="3 4">
    <name type="scientific">Candidatus Kutchimonas denitrificans</name>
    <dbReference type="NCBI Taxonomy" id="3056748"/>
    <lineage>
        <taxon>Bacteria</taxon>
        <taxon>Pseudomonadati</taxon>
        <taxon>Gemmatimonadota</taxon>
        <taxon>Gemmatimonadia</taxon>
        <taxon>Candidatus Palauibacterales</taxon>
        <taxon>Candidatus Palauibacteraceae</taxon>
        <taxon>Candidatus Kutchimonas</taxon>
    </lineage>
</organism>